<comment type="caution">
    <text evidence="7">The sequence shown here is derived from an EMBL/GenBank/DDBJ whole genome shotgun (WGS) entry which is preliminary data.</text>
</comment>
<dbReference type="InterPro" id="IPR052954">
    <property type="entry name" value="GPCR-Ligand_Int"/>
</dbReference>
<dbReference type="AlphaFoldDB" id="A0A8S3YYW0"/>
<evidence type="ECO:0000256" key="3">
    <source>
        <dbReference type="ARBA" id="ARBA00022989"/>
    </source>
</evidence>
<dbReference type="OrthoDB" id="6276488at2759"/>
<keyword evidence="8" id="KW-1185">Reference proteome</keyword>
<keyword evidence="3 5" id="KW-1133">Transmembrane helix</keyword>
<evidence type="ECO:0000256" key="2">
    <source>
        <dbReference type="ARBA" id="ARBA00022692"/>
    </source>
</evidence>
<reference evidence="7" key="1">
    <citation type="submission" date="2021-04" db="EMBL/GenBank/DDBJ databases">
        <authorList>
            <consortium name="Molecular Ecology Group"/>
        </authorList>
    </citation>
    <scope>NUCLEOTIDE SEQUENCE</scope>
</reference>
<dbReference type="PANTHER" id="PTHR46641">
    <property type="entry name" value="FMRFAMIDE RECEPTOR-RELATED"/>
    <property type="match status" value="1"/>
</dbReference>
<comment type="subcellular location">
    <subcellularLocation>
        <location evidence="1">Membrane</location>
    </subcellularLocation>
</comment>
<dbReference type="PANTHER" id="PTHR46641:SF2">
    <property type="entry name" value="FMRFAMIDE RECEPTOR"/>
    <property type="match status" value="1"/>
</dbReference>
<dbReference type="GO" id="GO:0004930">
    <property type="term" value="F:G protein-coupled receptor activity"/>
    <property type="evidence" value="ECO:0007669"/>
    <property type="project" value="InterPro"/>
</dbReference>
<keyword evidence="4 5" id="KW-0472">Membrane</keyword>
<organism evidence="7 8">
    <name type="scientific">Candidula unifasciata</name>
    <dbReference type="NCBI Taxonomy" id="100452"/>
    <lineage>
        <taxon>Eukaryota</taxon>
        <taxon>Metazoa</taxon>
        <taxon>Spiralia</taxon>
        <taxon>Lophotrochozoa</taxon>
        <taxon>Mollusca</taxon>
        <taxon>Gastropoda</taxon>
        <taxon>Heterobranchia</taxon>
        <taxon>Euthyneura</taxon>
        <taxon>Panpulmonata</taxon>
        <taxon>Eupulmonata</taxon>
        <taxon>Stylommatophora</taxon>
        <taxon>Helicina</taxon>
        <taxon>Helicoidea</taxon>
        <taxon>Geomitridae</taxon>
        <taxon>Candidula</taxon>
    </lineage>
</organism>
<evidence type="ECO:0000256" key="1">
    <source>
        <dbReference type="ARBA" id="ARBA00004370"/>
    </source>
</evidence>
<proteinExistence type="predicted"/>
<evidence type="ECO:0000256" key="5">
    <source>
        <dbReference type="SAM" id="Phobius"/>
    </source>
</evidence>
<dbReference type="Pfam" id="PF00001">
    <property type="entry name" value="7tm_1"/>
    <property type="match status" value="1"/>
</dbReference>
<feature type="transmembrane region" description="Helical" evidence="5">
    <location>
        <begin position="95"/>
        <end position="118"/>
    </location>
</feature>
<evidence type="ECO:0000256" key="4">
    <source>
        <dbReference type="ARBA" id="ARBA00023136"/>
    </source>
</evidence>
<dbReference type="Gene3D" id="1.20.1070.10">
    <property type="entry name" value="Rhodopsin 7-helix transmembrane proteins"/>
    <property type="match status" value="1"/>
</dbReference>
<protein>
    <recommendedName>
        <fullName evidence="6">G-protein coupled receptors family 1 profile domain-containing protein</fullName>
    </recommendedName>
</protein>
<dbReference type="PROSITE" id="PS50262">
    <property type="entry name" value="G_PROTEIN_RECEP_F1_2"/>
    <property type="match status" value="1"/>
</dbReference>
<feature type="transmembrane region" description="Helical" evidence="5">
    <location>
        <begin position="56"/>
        <end position="75"/>
    </location>
</feature>
<dbReference type="SUPFAM" id="SSF81321">
    <property type="entry name" value="Family A G protein-coupled receptor-like"/>
    <property type="match status" value="1"/>
</dbReference>
<evidence type="ECO:0000259" key="6">
    <source>
        <dbReference type="PROSITE" id="PS50262"/>
    </source>
</evidence>
<evidence type="ECO:0000313" key="7">
    <source>
        <dbReference type="EMBL" id="CAG5120865.1"/>
    </source>
</evidence>
<feature type="transmembrane region" description="Helical" evidence="5">
    <location>
        <begin position="297"/>
        <end position="317"/>
    </location>
</feature>
<sequence length="386" mass="43496">MAASLSSNGTWSGNLTDNTTVKIPEHPVSFTSTQDLHISTLQREENSLIGHETSLSIQWIFALIIIPCISLPGILGNMSSMIVLHRHGFKKTSNILLAALTLADAFYLIGINNVPAYIHDYSSSPGFAYSTTVCYVLYGLYRLFFLLELWGNWCSLTLPVLITLERIVAVYSPFKFPIIVTPRRTWTAVIAIFILWVPVNVYYFFLDDLVFVDIDGHSHGVITRTRLYTDDNYKQIYVFINRTAIILTEPISVLLVIVGCIMVGVKIKAASVKRRKMMSAVISVTQKPAAIPSSRTTWTLMLVCIVYTITIGSAFFIQLTVTPSRNTQVDKILDTMVRFVKCLHSSCNFFIYIYANRNFRDTYRHIFGNLGSRSKRPQQAGSNRSS</sequence>
<dbReference type="InterPro" id="IPR017452">
    <property type="entry name" value="GPCR_Rhodpsn_7TM"/>
</dbReference>
<dbReference type="Proteomes" id="UP000678393">
    <property type="component" value="Unassembled WGS sequence"/>
</dbReference>
<accession>A0A8S3YYW0</accession>
<dbReference type="InterPro" id="IPR000276">
    <property type="entry name" value="GPCR_Rhodpsn"/>
</dbReference>
<dbReference type="EMBL" id="CAJHNH020000979">
    <property type="protein sequence ID" value="CAG5120865.1"/>
    <property type="molecule type" value="Genomic_DNA"/>
</dbReference>
<feature type="transmembrane region" description="Helical" evidence="5">
    <location>
        <begin position="185"/>
        <end position="205"/>
    </location>
</feature>
<feature type="transmembrane region" description="Helical" evidence="5">
    <location>
        <begin position="251"/>
        <end position="269"/>
    </location>
</feature>
<keyword evidence="2 5" id="KW-0812">Transmembrane</keyword>
<feature type="domain" description="G-protein coupled receptors family 1 profile" evidence="6">
    <location>
        <begin position="76"/>
        <end position="352"/>
    </location>
</feature>
<name>A0A8S3YYW0_9EUPU</name>
<dbReference type="GO" id="GO:0016020">
    <property type="term" value="C:membrane"/>
    <property type="evidence" value="ECO:0007669"/>
    <property type="project" value="UniProtKB-SubCell"/>
</dbReference>
<gene>
    <name evidence="7" type="ORF">CUNI_LOCUS6423</name>
</gene>
<feature type="transmembrane region" description="Helical" evidence="5">
    <location>
        <begin position="337"/>
        <end position="355"/>
    </location>
</feature>
<evidence type="ECO:0000313" key="8">
    <source>
        <dbReference type="Proteomes" id="UP000678393"/>
    </source>
</evidence>